<evidence type="ECO:0000313" key="4">
    <source>
        <dbReference type="EMBL" id="KAF2190433.1"/>
    </source>
</evidence>
<feature type="transmembrane region" description="Helical" evidence="2">
    <location>
        <begin position="201"/>
        <end position="224"/>
    </location>
</feature>
<keyword evidence="2" id="KW-0812">Transmembrane</keyword>
<protein>
    <recommendedName>
        <fullName evidence="6">Mid2 domain-containing protein</fullName>
    </recommendedName>
</protein>
<dbReference type="PANTHER" id="PTHR16861">
    <property type="entry name" value="GLYCOPROTEIN 38"/>
    <property type="match status" value="1"/>
</dbReference>
<keyword evidence="5" id="KW-1185">Reference proteome</keyword>
<dbReference type="PANTHER" id="PTHR16861:SF4">
    <property type="entry name" value="SH3 DOMAIN PROTEIN (AFU_ORTHOLOGUE AFUA_1G13610)"/>
    <property type="match status" value="1"/>
</dbReference>
<keyword evidence="2" id="KW-0472">Membrane</keyword>
<dbReference type="EMBL" id="ML994618">
    <property type="protein sequence ID" value="KAF2190433.1"/>
    <property type="molecule type" value="Genomic_DNA"/>
</dbReference>
<evidence type="ECO:0000256" key="3">
    <source>
        <dbReference type="SAM" id="SignalP"/>
    </source>
</evidence>
<keyword evidence="2" id="KW-1133">Transmembrane helix</keyword>
<feature type="chain" id="PRO_5025634554" description="Mid2 domain-containing protein" evidence="3">
    <location>
        <begin position="19"/>
        <end position="288"/>
    </location>
</feature>
<feature type="region of interest" description="Disordered" evidence="1">
    <location>
        <begin position="167"/>
        <end position="195"/>
    </location>
</feature>
<accession>A0A6A6EGL3</accession>
<evidence type="ECO:0000256" key="1">
    <source>
        <dbReference type="SAM" id="MobiDB-lite"/>
    </source>
</evidence>
<gene>
    <name evidence="4" type="ORF">K469DRAFT_721292</name>
</gene>
<dbReference type="OrthoDB" id="3945612at2759"/>
<reference evidence="4" key="1">
    <citation type="journal article" date="2020" name="Stud. Mycol.">
        <title>101 Dothideomycetes genomes: a test case for predicting lifestyles and emergence of pathogens.</title>
        <authorList>
            <person name="Haridas S."/>
            <person name="Albert R."/>
            <person name="Binder M."/>
            <person name="Bloem J."/>
            <person name="Labutti K."/>
            <person name="Salamov A."/>
            <person name="Andreopoulos B."/>
            <person name="Baker S."/>
            <person name="Barry K."/>
            <person name="Bills G."/>
            <person name="Bluhm B."/>
            <person name="Cannon C."/>
            <person name="Castanera R."/>
            <person name="Culley D."/>
            <person name="Daum C."/>
            <person name="Ezra D."/>
            <person name="Gonzalez J."/>
            <person name="Henrissat B."/>
            <person name="Kuo A."/>
            <person name="Liang C."/>
            <person name="Lipzen A."/>
            <person name="Lutzoni F."/>
            <person name="Magnuson J."/>
            <person name="Mondo S."/>
            <person name="Nolan M."/>
            <person name="Ohm R."/>
            <person name="Pangilinan J."/>
            <person name="Park H.-J."/>
            <person name="Ramirez L."/>
            <person name="Alfaro M."/>
            <person name="Sun H."/>
            <person name="Tritt A."/>
            <person name="Yoshinaga Y."/>
            <person name="Zwiers L.-H."/>
            <person name="Turgeon B."/>
            <person name="Goodwin S."/>
            <person name="Spatafora J."/>
            <person name="Crous P."/>
            <person name="Grigoriev I."/>
        </authorList>
    </citation>
    <scope>NUCLEOTIDE SEQUENCE</scope>
    <source>
        <strain evidence="4">CBS 207.26</strain>
    </source>
</reference>
<evidence type="ECO:0008006" key="6">
    <source>
        <dbReference type="Google" id="ProtNLM"/>
    </source>
</evidence>
<dbReference type="AlphaFoldDB" id="A0A6A6EGL3"/>
<proteinExistence type="predicted"/>
<feature type="signal peptide" evidence="3">
    <location>
        <begin position="1"/>
        <end position="18"/>
    </location>
</feature>
<sequence>MARLVLSSFFLFAFGTYADYDKFFFTSEASNWRCPGLRFNCPAPWVCAYDGLLDKHYCCGTGSEDICWNGNTNCGGADKTPSTNQIGCSSGQNAFCCLKDREECTQRFNQINICWATAKNPFANFGEEKSNATFSSLSSANPSATTFAFDRAQLTVSSTSAASSSAATSSASISETSTGTSSTPTQTQSSNDSDSGISGGAIGGIVVGVVAGLALIGAGAFFLWRRQHNKSVGNKDGNPYMQGGYGTVGQGSPTDITKYAMHGVPVEMDASVNPVEIEGSKPHGTLRA</sequence>
<evidence type="ECO:0000256" key="2">
    <source>
        <dbReference type="SAM" id="Phobius"/>
    </source>
</evidence>
<name>A0A6A6EGL3_9PEZI</name>
<organism evidence="4 5">
    <name type="scientific">Zopfia rhizophila CBS 207.26</name>
    <dbReference type="NCBI Taxonomy" id="1314779"/>
    <lineage>
        <taxon>Eukaryota</taxon>
        <taxon>Fungi</taxon>
        <taxon>Dikarya</taxon>
        <taxon>Ascomycota</taxon>
        <taxon>Pezizomycotina</taxon>
        <taxon>Dothideomycetes</taxon>
        <taxon>Dothideomycetes incertae sedis</taxon>
        <taxon>Zopfiaceae</taxon>
        <taxon>Zopfia</taxon>
    </lineage>
</organism>
<dbReference type="Proteomes" id="UP000800200">
    <property type="component" value="Unassembled WGS sequence"/>
</dbReference>
<evidence type="ECO:0000313" key="5">
    <source>
        <dbReference type="Proteomes" id="UP000800200"/>
    </source>
</evidence>
<keyword evidence="3" id="KW-0732">Signal</keyword>